<dbReference type="AlphaFoldDB" id="K0SM89"/>
<organism evidence="2 3">
    <name type="scientific">Thalassiosira oceanica</name>
    <name type="common">Marine diatom</name>
    <dbReference type="NCBI Taxonomy" id="159749"/>
    <lineage>
        <taxon>Eukaryota</taxon>
        <taxon>Sar</taxon>
        <taxon>Stramenopiles</taxon>
        <taxon>Ochrophyta</taxon>
        <taxon>Bacillariophyta</taxon>
        <taxon>Coscinodiscophyceae</taxon>
        <taxon>Thalassiosirophycidae</taxon>
        <taxon>Thalassiosirales</taxon>
        <taxon>Thalassiosiraceae</taxon>
        <taxon>Thalassiosira</taxon>
    </lineage>
</organism>
<dbReference type="OrthoDB" id="41064at2759"/>
<protein>
    <recommendedName>
        <fullName evidence="4">PDEase domain-containing protein</fullName>
    </recommendedName>
</protein>
<dbReference type="SUPFAM" id="SSF109604">
    <property type="entry name" value="HD-domain/PDEase-like"/>
    <property type="match status" value="1"/>
</dbReference>
<dbReference type="GO" id="GO:0004114">
    <property type="term" value="F:3',5'-cyclic-nucleotide phosphodiesterase activity"/>
    <property type="evidence" value="ECO:0007669"/>
    <property type="project" value="InterPro"/>
</dbReference>
<dbReference type="Gene3D" id="3.60.60.10">
    <property type="entry name" value="Penicillin V Acylase, Chain A"/>
    <property type="match status" value="1"/>
</dbReference>
<dbReference type="GO" id="GO:0007165">
    <property type="term" value="P:signal transduction"/>
    <property type="evidence" value="ECO:0007669"/>
    <property type="project" value="InterPro"/>
</dbReference>
<name>K0SM89_THAOC</name>
<proteinExistence type="predicted"/>
<dbReference type="InterPro" id="IPR036971">
    <property type="entry name" value="PDEase_catalytic_dom_sf"/>
</dbReference>
<keyword evidence="3" id="KW-1185">Reference proteome</keyword>
<dbReference type="Gene3D" id="1.10.1300.10">
    <property type="entry name" value="3'5'-cyclic nucleotide phosphodiesterase, catalytic domain"/>
    <property type="match status" value="1"/>
</dbReference>
<reference evidence="2 3" key="1">
    <citation type="journal article" date="2012" name="Genome Biol.">
        <title>Genome and low-iron response of an oceanic diatom adapted to chronic iron limitation.</title>
        <authorList>
            <person name="Lommer M."/>
            <person name="Specht M."/>
            <person name="Roy A.S."/>
            <person name="Kraemer L."/>
            <person name="Andreson R."/>
            <person name="Gutowska M.A."/>
            <person name="Wolf J."/>
            <person name="Bergner S.V."/>
            <person name="Schilhabel M.B."/>
            <person name="Klostermeier U.C."/>
            <person name="Beiko R.G."/>
            <person name="Rosenstiel P."/>
            <person name="Hippler M."/>
            <person name="Laroche J."/>
        </authorList>
    </citation>
    <scope>NUCLEOTIDE SEQUENCE [LARGE SCALE GENOMIC DNA]</scope>
    <source>
        <strain evidence="2 3">CCMP1005</strain>
    </source>
</reference>
<sequence>DEEKLDEVSLRSLKATLTLEQIMQASVVAHTMQHWQTFLKWNRRLYKELSKGYSEGRGTFDPRDGWYKGEIGFFDFYIIPLARKLKDCGVFGSAATEYLDHALEIRRRWEEEGEEIAERMIAEHDEALRNALEKEAKESKKSNKDEAKESNLPPYHDEQKEILAQYEHWGGDTTLPDNLPGSVNSAEQIVRLEYYLLYTPEPKSYPEVVANVRFLISTTNVPFVTPYGGGGYTTCISSLLSLVASICAIFLPSFFQHVQTEAGVEVDAAGGV</sequence>
<evidence type="ECO:0000313" key="3">
    <source>
        <dbReference type="Proteomes" id="UP000266841"/>
    </source>
</evidence>
<feature type="region of interest" description="Disordered" evidence="1">
    <location>
        <begin position="133"/>
        <end position="154"/>
    </location>
</feature>
<dbReference type="EMBL" id="AGNL01013130">
    <property type="protein sequence ID" value="EJK67428.1"/>
    <property type="molecule type" value="Genomic_DNA"/>
</dbReference>
<evidence type="ECO:0000313" key="2">
    <source>
        <dbReference type="EMBL" id="EJK67428.1"/>
    </source>
</evidence>
<dbReference type="Proteomes" id="UP000266841">
    <property type="component" value="Unassembled WGS sequence"/>
</dbReference>
<accession>K0SM89</accession>
<evidence type="ECO:0008006" key="4">
    <source>
        <dbReference type="Google" id="ProtNLM"/>
    </source>
</evidence>
<evidence type="ECO:0000256" key="1">
    <source>
        <dbReference type="SAM" id="MobiDB-lite"/>
    </source>
</evidence>
<feature type="non-terminal residue" evidence="2">
    <location>
        <position position="1"/>
    </location>
</feature>
<comment type="caution">
    <text evidence="2">The sequence shown here is derived from an EMBL/GenBank/DDBJ whole genome shotgun (WGS) entry which is preliminary data.</text>
</comment>
<dbReference type="eggNOG" id="KOG1023">
    <property type="taxonomic scope" value="Eukaryota"/>
</dbReference>
<gene>
    <name evidence="2" type="ORF">THAOC_11540</name>
</gene>